<organism evidence="2 3">
    <name type="scientific">Xyrichtys novacula</name>
    <name type="common">Pearly razorfish</name>
    <name type="synonym">Hemipteronotus novacula</name>
    <dbReference type="NCBI Taxonomy" id="13765"/>
    <lineage>
        <taxon>Eukaryota</taxon>
        <taxon>Metazoa</taxon>
        <taxon>Chordata</taxon>
        <taxon>Craniata</taxon>
        <taxon>Vertebrata</taxon>
        <taxon>Euteleostomi</taxon>
        <taxon>Actinopterygii</taxon>
        <taxon>Neopterygii</taxon>
        <taxon>Teleostei</taxon>
        <taxon>Neoteleostei</taxon>
        <taxon>Acanthomorphata</taxon>
        <taxon>Eupercaria</taxon>
        <taxon>Labriformes</taxon>
        <taxon>Labridae</taxon>
        <taxon>Xyrichtys</taxon>
    </lineage>
</organism>
<evidence type="ECO:0000313" key="3">
    <source>
        <dbReference type="Proteomes" id="UP001178508"/>
    </source>
</evidence>
<dbReference type="AlphaFoldDB" id="A0AAV1HM34"/>
<evidence type="ECO:0000313" key="2">
    <source>
        <dbReference type="EMBL" id="CAJ1086116.1"/>
    </source>
</evidence>
<accession>A0AAV1HM34</accession>
<name>A0AAV1HM34_XYRNO</name>
<keyword evidence="3" id="KW-1185">Reference proteome</keyword>
<reference evidence="2" key="1">
    <citation type="submission" date="2023-08" db="EMBL/GenBank/DDBJ databases">
        <authorList>
            <person name="Alioto T."/>
            <person name="Alioto T."/>
            <person name="Gomez Garrido J."/>
        </authorList>
    </citation>
    <scope>NUCLEOTIDE SEQUENCE</scope>
</reference>
<gene>
    <name evidence="2" type="ORF">XNOV1_A011144</name>
</gene>
<feature type="region of interest" description="Disordered" evidence="1">
    <location>
        <begin position="43"/>
        <end position="66"/>
    </location>
</feature>
<evidence type="ECO:0000256" key="1">
    <source>
        <dbReference type="SAM" id="MobiDB-lite"/>
    </source>
</evidence>
<dbReference type="EMBL" id="OY660886">
    <property type="protein sequence ID" value="CAJ1086116.1"/>
    <property type="molecule type" value="Genomic_DNA"/>
</dbReference>
<feature type="compositionally biased region" description="Basic and acidic residues" evidence="1">
    <location>
        <begin position="47"/>
        <end position="59"/>
    </location>
</feature>
<protein>
    <submittedName>
        <fullName evidence="2">Uncharacterized protein</fullName>
    </submittedName>
</protein>
<proteinExistence type="predicted"/>
<sequence length="66" mass="7513">MAPADIFIGHLKCGPRRVNNGYSEVKSRHNYRFQSQAGRDVAIQRPLSDRAGERVRQRESGWMGAQ</sequence>
<dbReference type="Proteomes" id="UP001178508">
    <property type="component" value="Chromosome 23"/>
</dbReference>